<reference evidence="2 3" key="1">
    <citation type="submission" date="2020-08" db="EMBL/GenBank/DDBJ databases">
        <title>Genome public.</title>
        <authorList>
            <person name="Liu C."/>
            <person name="Sun Q."/>
        </authorList>
    </citation>
    <scope>NUCLEOTIDE SEQUENCE [LARGE SCALE GENOMIC DNA]</scope>
    <source>
        <strain evidence="2 3">M27</strain>
    </source>
</reference>
<gene>
    <name evidence="2" type="ORF">H8S67_14185</name>
</gene>
<dbReference type="Gene3D" id="3.40.50.2000">
    <property type="entry name" value="Glycogen Phosphorylase B"/>
    <property type="match status" value="2"/>
</dbReference>
<evidence type="ECO:0000313" key="2">
    <source>
        <dbReference type="EMBL" id="MBC5605810.1"/>
    </source>
</evidence>
<sequence length="393" mass="45580">MNKQLRIAYCIPSLYYPSGMERALTLKANYFAEHFGYDIHIILTDGKGKEPYYPLHPSITLHQLSINYDEMYGRSLMKRISGYSKKQRIYKKRLNECLCEIRPDITVSLLRREINFICEMKDGSVKLGEIHFNKSNYREFNDNRLPGFVQRMVKQHWMRQLIRQLRKVRYFVVLSNEDAAQWTELGNVKVIHNPLPFLPDQQSDGTQKQVIAVGRYMPQKGFDRLVSAWRIVSRKHPDWTLSIYGDGMREQLQRQVDEEGVASSCLLKHTVQNIVDKYCESSIFVLSSRYEGFGMVIIEAMACGVPPVSFTCPCGPRDIIADGRDGLLVENGDIEGLAEKICYLIEHEDLRRKMGRQARVDVERFRIEHIAEQWKELFEEALEKGGSDGTINK</sequence>
<evidence type="ECO:0000259" key="1">
    <source>
        <dbReference type="Pfam" id="PF00534"/>
    </source>
</evidence>
<comment type="caution">
    <text evidence="2">The sequence shown here is derived from an EMBL/GenBank/DDBJ whole genome shotgun (WGS) entry which is preliminary data.</text>
</comment>
<feature type="domain" description="Glycosyl transferase family 1" evidence="1">
    <location>
        <begin position="201"/>
        <end position="359"/>
    </location>
</feature>
<dbReference type="SUPFAM" id="SSF53756">
    <property type="entry name" value="UDP-Glycosyltransferase/glycogen phosphorylase"/>
    <property type="match status" value="1"/>
</dbReference>
<name>A0ABR7CDH3_9BACE</name>
<dbReference type="RefSeq" id="WP_186967705.1">
    <property type="nucleotide sequence ID" value="NZ_JACOOE010000007.1"/>
</dbReference>
<accession>A0ABR7CDH3</accession>
<dbReference type="Proteomes" id="UP000600600">
    <property type="component" value="Unassembled WGS sequence"/>
</dbReference>
<proteinExistence type="predicted"/>
<keyword evidence="3" id="KW-1185">Reference proteome</keyword>
<protein>
    <submittedName>
        <fullName evidence="2">Glycosyltransferase family 4 protein</fullName>
    </submittedName>
</protein>
<dbReference type="PANTHER" id="PTHR12526">
    <property type="entry name" value="GLYCOSYLTRANSFERASE"/>
    <property type="match status" value="1"/>
</dbReference>
<dbReference type="PANTHER" id="PTHR12526:SF630">
    <property type="entry name" value="GLYCOSYLTRANSFERASE"/>
    <property type="match status" value="1"/>
</dbReference>
<evidence type="ECO:0000313" key="3">
    <source>
        <dbReference type="Proteomes" id="UP000600600"/>
    </source>
</evidence>
<dbReference type="InterPro" id="IPR001296">
    <property type="entry name" value="Glyco_trans_1"/>
</dbReference>
<dbReference type="Pfam" id="PF00534">
    <property type="entry name" value="Glycos_transf_1"/>
    <property type="match status" value="1"/>
</dbReference>
<organism evidence="2 3">
    <name type="scientific">Bacteroides difficilis</name>
    <dbReference type="NCBI Taxonomy" id="2763021"/>
    <lineage>
        <taxon>Bacteria</taxon>
        <taxon>Pseudomonadati</taxon>
        <taxon>Bacteroidota</taxon>
        <taxon>Bacteroidia</taxon>
        <taxon>Bacteroidales</taxon>
        <taxon>Bacteroidaceae</taxon>
        <taxon>Bacteroides</taxon>
    </lineage>
</organism>
<dbReference type="EMBL" id="JACOOE010000007">
    <property type="protein sequence ID" value="MBC5605810.1"/>
    <property type="molecule type" value="Genomic_DNA"/>
</dbReference>
<dbReference type="CDD" id="cd03820">
    <property type="entry name" value="GT4_AmsD-like"/>
    <property type="match status" value="1"/>
</dbReference>